<dbReference type="EMBL" id="CP081201">
    <property type="protein sequence ID" value="UXZ99287.1"/>
    <property type="molecule type" value="Genomic_DNA"/>
</dbReference>
<dbReference type="InterPro" id="IPR050698">
    <property type="entry name" value="MBL"/>
</dbReference>
<dbReference type="PANTHER" id="PTHR11203">
    <property type="entry name" value="CLEAVAGE AND POLYADENYLATION SPECIFICITY FACTOR FAMILY MEMBER"/>
    <property type="match status" value="1"/>
</dbReference>
<evidence type="ECO:0000259" key="3">
    <source>
        <dbReference type="SMART" id="SM01027"/>
    </source>
</evidence>
<dbReference type="Pfam" id="PF07521">
    <property type="entry name" value="RMMBL"/>
    <property type="match status" value="1"/>
</dbReference>
<accession>A0ABY6FMX4</accession>
<dbReference type="Pfam" id="PF00753">
    <property type="entry name" value="Lactamase_B"/>
    <property type="match status" value="1"/>
</dbReference>
<dbReference type="Gene3D" id="3.60.15.10">
    <property type="entry name" value="Ribonuclease Z/Hydroxyacylglutathione hydrolase-like"/>
    <property type="match status" value="1"/>
</dbReference>
<dbReference type="InterPro" id="IPR022712">
    <property type="entry name" value="Beta_Casp"/>
</dbReference>
<dbReference type="PANTHER" id="PTHR11203:SF37">
    <property type="entry name" value="INTEGRATOR COMPLEX SUBUNIT 11"/>
    <property type="match status" value="1"/>
</dbReference>
<evidence type="ECO:0000259" key="2">
    <source>
        <dbReference type="SMART" id="SM00849"/>
    </source>
</evidence>
<dbReference type="RefSeq" id="WP_263272349.1">
    <property type="nucleotide sequence ID" value="NZ_CP081201.1"/>
</dbReference>
<keyword evidence="5" id="KW-1185">Reference proteome</keyword>
<gene>
    <name evidence="4" type="ORF">K3169_22130</name>
</gene>
<evidence type="ECO:0000256" key="1">
    <source>
        <dbReference type="ARBA" id="ARBA00022801"/>
    </source>
</evidence>
<feature type="domain" description="Beta-Casp" evidence="3">
    <location>
        <begin position="246"/>
        <end position="394"/>
    </location>
</feature>
<dbReference type="SUPFAM" id="SSF56281">
    <property type="entry name" value="Metallo-hydrolase/oxidoreductase"/>
    <property type="match status" value="1"/>
</dbReference>
<dbReference type="CDD" id="cd16295">
    <property type="entry name" value="TTHA0252-CPSF-like_MBL-fold"/>
    <property type="match status" value="1"/>
</dbReference>
<evidence type="ECO:0000313" key="4">
    <source>
        <dbReference type="EMBL" id="UXZ99287.1"/>
    </source>
</evidence>
<dbReference type="InterPro" id="IPR036866">
    <property type="entry name" value="RibonucZ/Hydroxyglut_hydro"/>
</dbReference>
<dbReference type="InterPro" id="IPR001279">
    <property type="entry name" value="Metallo-B-lactamas"/>
</dbReference>
<dbReference type="SMART" id="SM01027">
    <property type="entry name" value="Beta-Casp"/>
    <property type="match status" value="1"/>
</dbReference>
<evidence type="ECO:0000313" key="5">
    <source>
        <dbReference type="Proteomes" id="UP001063228"/>
    </source>
</evidence>
<dbReference type="Pfam" id="PF10996">
    <property type="entry name" value="Beta-Casp"/>
    <property type="match status" value="1"/>
</dbReference>
<keyword evidence="1" id="KW-0378">Hydrolase</keyword>
<dbReference type="InterPro" id="IPR011108">
    <property type="entry name" value="RMMBL"/>
</dbReference>
<sequence length="482" mass="52796">MSYPFISHHGAVQGVTGSCHQLHLDSQRSLLVDCGLHSGPEAKSACGSQIDFPIAGIAALLVTHVHLDHVGRIPDLIAAGYRGPILCSEPSAVLLPLVLEDVLKVAGVFESDEIDQYLRHIRKAILPVPFEQWHDLIVDDDITCRIRLQRAGHLLGSACVECDVGYPQQDRDQRVVFSGDIGSPQNPLLRAPRSPERADILVLESTYGDRLHPDRSTRQQRLEQVIDRALADRGTVLIPAFSIGRTQELLFEIEDILHRKALLLAEGHEEGCEAPLSPVDWPQLPVILDSPLAAKFTQAYRDLSAYWNEGAQQRLAEHRSPLQFRQLISIDNHQQHQQVVNYLKSTGRPAIVIAGNGMCSSGRIVNYLKAMLGDPRHEVVFTGYQAKGTPGAVIQASEGAEGFVKIDLDGEMYEIKAKVATVGGYSAHADQAGLVDFVMGMGELPSKILLVHGEERAKRSLASILGANYMERGCVLDLMVPG</sequence>
<protein>
    <submittedName>
        <fullName evidence="4">MBL fold metallo-hydrolase</fullName>
    </submittedName>
</protein>
<reference evidence="4" key="1">
    <citation type="submission" date="2021-08" db="EMBL/GenBank/DDBJ databases">
        <title>Complete genome sequence of Pseudomonas phytophila.</title>
        <authorList>
            <person name="Weir B.S."/>
            <person name="Templeton M.D."/>
            <person name="Arshed S."/>
            <person name="Andersen M.T."/>
            <person name="Jayaraman J."/>
        </authorList>
    </citation>
    <scope>NUCLEOTIDE SEQUENCE</scope>
    <source>
        <strain evidence="4">ICMP 23753</strain>
    </source>
</reference>
<dbReference type="SMART" id="SM00849">
    <property type="entry name" value="Lactamase_B"/>
    <property type="match status" value="1"/>
</dbReference>
<dbReference type="Proteomes" id="UP001063228">
    <property type="component" value="Chromosome"/>
</dbReference>
<organism evidence="4 5">
    <name type="scientific">Pseudomonas phytophila</name>
    <dbReference type="NCBI Taxonomy" id="2867264"/>
    <lineage>
        <taxon>Bacteria</taxon>
        <taxon>Pseudomonadati</taxon>
        <taxon>Pseudomonadota</taxon>
        <taxon>Gammaproteobacteria</taxon>
        <taxon>Pseudomonadales</taxon>
        <taxon>Pseudomonadaceae</taxon>
        <taxon>Pseudomonas</taxon>
    </lineage>
</organism>
<dbReference type="Gene3D" id="3.40.50.10890">
    <property type="match status" value="1"/>
</dbReference>
<feature type="domain" description="Metallo-beta-lactamase" evidence="2">
    <location>
        <begin position="16"/>
        <end position="215"/>
    </location>
</feature>
<name>A0ABY6FMX4_9PSED</name>
<proteinExistence type="predicted"/>